<protein>
    <submittedName>
        <fullName evidence="2">Col_cuticle_N domain-containing protein</fullName>
    </submittedName>
</protein>
<reference evidence="2" key="1">
    <citation type="submission" date="2016-11" db="UniProtKB">
        <authorList>
            <consortium name="WormBaseParasite"/>
        </authorList>
    </citation>
    <scope>IDENTIFICATION</scope>
    <source>
        <strain evidence="2">KR3021</strain>
    </source>
</reference>
<evidence type="ECO:0000313" key="2">
    <source>
        <dbReference type="WBParaSite" id="RSKR_0001155250.1"/>
    </source>
</evidence>
<sequence>MASQNQYFTPNSDQMTSIILPTIVFFIIVVVSMLYGISKCKQYEVDKIVEMRRTRRVIQRITARLREKNFKTIETVTTITDVAPPLYNGTTPTAAGVSPPPSYAEVVLDRYYKSQNLQLTNCKLTNNRKTKQYLLKLF</sequence>
<evidence type="ECO:0000313" key="1">
    <source>
        <dbReference type="Proteomes" id="UP000095286"/>
    </source>
</evidence>
<dbReference type="Proteomes" id="UP000095286">
    <property type="component" value="Unplaced"/>
</dbReference>
<name>A0AC35UHB1_9BILA</name>
<organism evidence="1 2">
    <name type="scientific">Rhabditophanes sp. KR3021</name>
    <dbReference type="NCBI Taxonomy" id="114890"/>
    <lineage>
        <taxon>Eukaryota</taxon>
        <taxon>Metazoa</taxon>
        <taxon>Ecdysozoa</taxon>
        <taxon>Nematoda</taxon>
        <taxon>Chromadorea</taxon>
        <taxon>Rhabditida</taxon>
        <taxon>Tylenchina</taxon>
        <taxon>Panagrolaimomorpha</taxon>
        <taxon>Strongyloidoidea</taxon>
        <taxon>Alloionematidae</taxon>
        <taxon>Rhabditophanes</taxon>
    </lineage>
</organism>
<dbReference type="WBParaSite" id="RSKR_0001155250.1">
    <property type="protein sequence ID" value="RSKR_0001155250.1"/>
    <property type="gene ID" value="RSKR_0001155250"/>
</dbReference>
<proteinExistence type="predicted"/>
<accession>A0AC35UHB1</accession>